<name>G8R035_OWEHD</name>
<organism evidence="10 11">
    <name type="scientific">Owenweeksia hongkongensis (strain DSM 17368 / CIP 108786 / JCM 12287 / NRRL B-23963 / UST20020801)</name>
    <dbReference type="NCBI Taxonomy" id="926562"/>
    <lineage>
        <taxon>Bacteria</taxon>
        <taxon>Pseudomonadati</taxon>
        <taxon>Bacteroidota</taxon>
        <taxon>Flavobacteriia</taxon>
        <taxon>Flavobacteriales</taxon>
        <taxon>Owenweeksiaceae</taxon>
        <taxon>Owenweeksia</taxon>
    </lineage>
</organism>
<keyword evidence="2" id="KW-0813">Transport</keyword>
<evidence type="ECO:0000256" key="6">
    <source>
        <dbReference type="NCBIfam" id="TIGR01068"/>
    </source>
</evidence>
<dbReference type="eggNOG" id="COG0526">
    <property type="taxonomic scope" value="Bacteria"/>
</dbReference>
<dbReference type="PIRSF" id="PIRSF000077">
    <property type="entry name" value="Thioredoxin"/>
    <property type="match status" value="1"/>
</dbReference>
<dbReference type="FunFam" id="3.40.30.10:FF:000001">
    <property type="entry name" value="Thioredoxin"/>
    <property type="match status" value="1"/>
</dbReference>
<dbReference type="RefSeq" id="WP_014203050.1">
    <property type="nucleotide sequence ID" value="NC_016599.1"/>
</dbReference>
<accession>G8R035</accession>
<keyword evidence="5 8" id="KW-0676">Redox-active center</keyword>
<dbReference type="GO" id="GO:0045454">
    <property type="term" value="P:cell redox homeostasis"/>
    <property type="evidence" value="ECO:0007669"/>
    <property type="project" value="TreeGrafter"/>
</dbReference>
<dbReference type="InterPro" id="IPR036249">
    <property type="entry name" value="Thioredoxin-like_sf"/>
</dbReference>
<reference evidence="10 11" key="1">
    <citation type="journal article" date="2012" name="Stand. Genomic Sci.">
        <title>Genome sequence of the orange-pigmented seawater bacterium Owenweeksia hongkongensis type strain (UST20020801(T)).</title>
        <authorList>
            <person name="Riedel T."/>
            <person name="Held B."/>
            <person name="Nolan M."/>
            <person name="Lucas S."/>
            <person name="Lapidus A."/>
            <person name="Tice H."/>
            <person name="Del Rio T.G."/>
            <person name="Cheng J.F."/>
            <person name="Han C."/>
            <person name="Tapia R."/>
            <person name="Goodwin L.A."/>
            <person name="Pitluck S."/>
            <person name="Liolios K."/>
            <person name="Mavromatis K."/>
            <person name="Pagani I."/>
            <person name="Ivanova N."/>
            <person name="Mikhailova N."/>
            <person name="Pati A."/>
            <person name="Chen A."/>
            <person name="Palaniappan K."/>
            <person name="Rohde M."/>
            <person name="Tindall B.J."/>
            <person name="Detter J.C."/>
            <person name="Goker M."/>
            <person name="Woyke T."/>
            <person name="Bristow J."/>
            <person name="Eisen J.A."/>
            <person name="Markowitz V."/>
            <person name="Hugenholtz P."/>
            <person name="Klenk H.P."/>
            <person name="Kyrpides N.C."/>
        </authorList>
    </citation>
    <scope>NUCLEOTIDE SEQUENCE</scope>
    <source>
        <strain evidence="11">DSM 17368 / JCM 12287 / NRRL B-23963</strain>
    </source>
</reference>
<feature type="disulfide bond" description="Redox-active" evidence="8">
    <location>
        <begin position="23"/>
        <end position="26"/>
    </location>
</feature>
<dbReference type="InterPro" id="IPR005746">
    <property type="entry name" value="Thioredoxin"/>
</dbReference>
<dbReference type="STRING" id="926562.Oweho_2738"/>
<dbReference type="Gene3D" id="3.40.30.10">
    <property type="entry name" value="Glutaredoxin"/>
    <property type="match status" value="1"/>
</dbReference>
<dbReference type="GO" id="GO:0005829">
    <property type="term" value="C:cytosol"/>
    <property type="evidence" value="ECO:0007669"/>
    <property type="project" value="TreeGrafter"/>
</dbReference>
<dbReference type="GO" id="GO:0015035">
    <property type="term" value="F:protein-disulfide reductase activity"/>
    <property type="evidence" value="ECO:0007669"/>
    <property type="project" value="UniProtKB-UniRule"/>
</dbReference>
<dbReference type="OrthoDB" id="9790390at2"/>
<protein>
    <recommendedName>
        <fullName evidence="6">Thioredoxin</fullName>
    </recommendedName>
</protein>
<dbReference type="PRINTS" id="PR00421">
    <property type="entry name" value="THIOREDOXIN"/>
</dbReference>
<dbReference type="InterPro" id="IPR017937">
    <property type="entry name" value="Thioredoxin_CS"/>
</dbReference>
<dbReference type="HOGENOM" id="CLU_090389_10_4_10"/>
<dbReference type="PROSITE" id="PS51352">
    <property type="entry name" value="THIOREDOXIN_2"/>
    <property type="match status" value="1"/>
</dbReference>
<feature type="site" description="Deprotonates C-terminal active site Cys" evidence="7">
    <location>
        <position position="17"/>
    </location>
</feature>
<dbReference type="PROSITE" id="PS00194">
    <property type="entry name" value="THIOREDOXIN_1"/>
    <property type="match status" value="1"/>
</dbReference>
<dbReference type="PATRIC" id="fig|926562.3.peg.2756"/>
<keyword evidence="11" id="KW-1185">Reference proteome</keyword>
<dbReference type="AlphaFoldDB" id="G8R035"/>
<dbReference type="EMBL" id="CP003156">
    <property type="protein sequence ID" value="AEV33701.1"/>
    <property type="molecule type" value="Genomic_DNA"/>
</dbReference>
<feature type="active site" description="Nucleophile" evidence="7">
    <location>
        <position position="26"/>
    </location>
</feature>
<evidence type="ECO:0000256" key="5">
    <source>
        <dbReference type="ARBA" id="ARBA00023284"/>
    </source>
</evidence>
<evidence type="ECO:0000256" key="7">
    <source>
        <dbReference type="PIRSR" id="PIRSR000077-1"/>
    </source>
</evidence>
<dbReference type="NCBIfam" id="TIGR01068">
    <property type="entry name" value="thioredoxin"/>
    <property type="match status" value="1"/>
</dbReference>
<dbReference type="PANTHER" id="PTHR45663:SF11">
    <property type="entry name" value="GEO12009P1"/>
    <property type="match status" value="1"/>
</dbReference>
<feature type="active site" description="Nucleophile" evidence="7">
    <location>
        <position position="23"/>
    </location>
</feature>
<evidence type="ECO:0000256" key="1">
    <source>
        <dbReference type="ARBA" id="ARBA00008987"/>
    </source>
</evidence>
<keyword evidence="3" id="KW-0249">Electron transport</keyword>
<dbReference type="InterPro" id="IPR013766">
    <property type="entry name" value="Thioredoxin_domain"/>
</dbReference>
<dbReference type="CDD" id="cd02947">
    <property type="entry name" value="TRX_family"/>
    <property type="match status" value="1"/>
</dbReference>
<evidence type="ECO:0000259" key="9">
    <source>
        <dbReference type="PROSITE" id="PS51352"/>
    </source>
</evidence>
<dbReference type="Proteomes" id="UP000005631">
    <property type="component" value="Chromosome"/>
</dbReference>
<dbReference type="SUPFAM" id="SSF52833">
    <property type="entry name" value="Thioredoxin-like"/>
    <property type="match status" value="1"/>
</dbReference>
<feature type="site" description="Contributes to redox potential value" evidence="7">
    <location>
        <position position="24"/>
    </location>
</feature>
<comment type="similarity">
    <text evidence="1">Belongs to the thioredoxin family.</text>
</comment>
<dbReference type="KEGG" id="oho:Oweho_2738"/>
<dbReference type="PANTHER" id="PTHR45663">
    <property type="entry name" value="GEO12009P1"/>
    <property type="match status" value="1"/>
</dbReference>
<evidence type="ECO:0000256" key="8">
    <source>
        <dbReference type="PIRSR" id="PIRSR000077-4"/>
    </source>
</evidence>
<proteinExistence type="inferred from homology"/>
<evidence type="ECO:0000313" key="11">
    <source>
        <dbReference type="Proteomes" id="UP000005631"/>
    </source>
</evidence>
<evidence type="ECO:0000256" key="4">
    <source>
        <dbReference type="ARBA" id="ARBA00023157"/>
    </source>
</evidence>
<dbReference type="Pfam" id="PF00085">
    <property type="entry name" value="Thioredoxin"/>
    <property type="match status" value="1"/>
</dbReference>
<evidence type="ECO:0000256" key="2">
    <source>
        <dbReference type="ARBA" id="ARBA00022448"/>
    </source>
</evidence>
<evidence type="ECO:0000313" key="10">
    <source>
        <dbReference type="EMBL" id="AEV33701.1"/>
    </source>
</evidence>
<evidence type="ECO:0000256" key="3">
    <source>
        <dbReference type="ARBA" id="ARBA00022982"/>
    </source>
</evidence>
<keyword evidence="4 8" id="KW-1015">Disulfide bond</keyword>
<gene>
    <name evidence="10" type="ordered locus">Oweho_2738</name>
</gene>
<sequence>MAGFKEIINSDKPVLIDFFAEWCGPCKTLAPILKDVKQQLGDSVKVIKIDVDKNPQLAGSLNVQGVPTLMIYKDGQMKWRQSGVLPAAQIVNQIKNA</sequence>
<feature type="site" description="Contributes to redox potential value" evidence="7">
    <location>
        <position position="25"/>
    </location>
</feature>
<feature type="domain" description="Thioredoxin" evidence="9">
    <location>
        <begin position="1"/>
        <end position="97"/>
    </location>
</feature>